<sequence length="120" mass="13699">MAARKTRRVELLPGGLVLRQLEEMRMIRPAEPGTYLERRPKALRTSSESVMEIYKGSIGHGGDEITRGYHAFWNENHVAIEEELSVRDLVARDKIPGWRDSMSVFEIKPSIFQSSEITAN</sequence>
<dbReference type="AlphaFoldDB" id="A0A8E2E2J6"/>
<evidence type="ECO:0000313" key="1">
    <source>
        <dbReference type="EMBL" id="OCK76201.1"/>
    </source>
</evidence>
<proteinExistence type="predicted"/>
<protein>
    <submittedName>
        <fullName evidence="1">Uncharacterized protein</fullName>
    </submittedName>
</protein>
<gene>
    <name evidence="1" type="ORF">K432DRAFT_396632</name>
</gene>
<name>A0A8E2E2J6_9PEZI</name>
<dbReference type="Proteomes" id="UP000250266">
    <property type="component" value="Unassembled WGS sequence"/>
</dbReference>
<accession>A0A8E2E2J6</accession>
<keyword evidence="2" id="KW-1185">Reference proteome</keyword>
<dbReference type="EMBL" id="KV745233">
    <property type="protein sequence ID" value="OCK76201.1"/>
    <property type="molecule type" value="Genomic_DNA"/>
</dbReference>
<reference evidence="1 2" key="1">
    <citation type="journal article" date="2016" name="Nat. Commun.">
        <title>Ectomycorrhizal ecology is imprinted in the genome of the dominant symbiotic fungus Cenococcum geophilum.</title>
        <authorList>
            <consortium name="DOE Joint Genome Institute"/>
            <person name="Peter M."/>
            <person name="Kohler A."/>
            <person name="Ohm R.A."/>
            <person name="Kuo A."/>
            <person name="Krutzmann J."/>
            <person name="Morin E."/>
            <person name="Arend M."/>
            <person name="Barry K.W."/>
            <person name="Binder M."/>
            <person name="Choi C."/>
            <person name="Clum A."/>
            <person name="Copeland A."/>
            <person name="Grisel N."/>
            <person name="Haridas S."/>
            <person name="Kipfer T."/>
            <person name="LaButti K."/>
            <person name="Lindquist E."/>
            <person name="Lipzen A."/>
            <person name="Maire R."/>
            <person name="Meier B."/>
            <person name="Mihaltcheva S."/>
            <person name="Molinier V."/>
            <person name="Murat C."/>
            <person name="Poggeler S."/>
            <person name="Quandt C.A."/>
            <person name="Sperisen C."/>
            <person name="Tritt A."/>
            <person name="Tisserant E."/>
            <person name="Crous P.W."/>
            <person name="Henrissat B."/>
            <person name="Nehls U."/>
            <person name="Egli S."/>
            <person name="Spatafora J.W."/>
            <person name="Grigoriev I.V."/>
            <person name="Martin F.M."/>
        </authorList>
    </citation>
    <scope>NUCLEOTIDE SEQUENCE [LARGE SCALE GENOMIC DNA]</scope>
    <source>
        <strain evidence="1 2">CBS 459.81</strain>
    </source>
</reference>
<organism evidence="1 2">
    <name type="scientific">Lepidopterella palustris CBS 459.81</name>
    <dbReference type="NCBI Taxonomy" id="1314670"/>
    <lineage>
        <taxon>Eukaryota</taxon>
        <taxon>Fungi</taxon>
        <taxon>Dikarya</taxon>
        <taxon>Ascomycota</taxon>
        <taxon>Pezizomycotina</taxon>
        <taxon>Dothideomycetes</taxon>
        <taxon>Pleosporomycetidae</taxon>
        <taxon>Mytilinidiales</taxon>
        <taxon>Argynnaceae</taxon>
        <taxon>Lepidopterella</taxon>
    </lineage>
</organism>
<evidence type="ECO:0000313" key="2">
    <source>
        <dbReference type="Proteomes" id="UP000250266"/>
    </source>
</evidence>